<evidence type="ECO:0000313" key="9">
    <source>
        <dbReference type="EMBL" id="GAA0037370.1"/>
    </source>
</evidence>
<reference evidence="9 10" key="1">
    <citation type="submission" date="2024-01" db="EMBL/GenBank/DDBJ databases">
        <title>Characterization of antibiotic resistant novel bacterial strains and their environmental applications.</title>
        <authorList>
            <person name="Manzoor S."/>
            <person name="Abbas S."/>
            <person name="Arshad M."/>
            <person name="Ahmed I."/>
        </authorList>
    </citation>
    <scope>NUCLEOTIDE SEQUENCE [LARGE SCALE GENOMIC DNA]</scope>
    <source>
        <strain evidence="9 10">NCCP-602</strain>
    </source>
</reference>
<dbReference type="PANTHER" id="PTHR37461">
    <property type="entry name" value="ANTI-SIGMA-K FACTOR RSKA"/>
    <property type="match status" value="1"/>
</dbReference>
<dbReference type="Gene3D" id="1.10.10.1320">
    <property type="entry name" value="Anti-sigma factor, zinc-finger domain"/>
    <property type="match status" value="1"/>
</dbReference>
<protein>
    <submittedName>
        <fullName evidence="9">Zf-HC2 domain-containing protein</fullName>
    </submittedName>
</protein>
<comment type="caution">
    <text evidence="9">The sequence shown here is derived from an EMBL/GenBank/DDBJ whole genome shotgun (WGS) entry which is preliminary data.</text>
</comment>
<comment type="subcellular location">
    <subcellularLocation>
        <location evidence="1">Membrane</location>
        <topology evidence="1">Single-pass membrane protein</topology>
    </subcellularLocation>
</comment>
<evidence type="ECO:0000256" key="2">
    <source>
        <dbReference type="ARBA" id="ARBA00022692"/>
    </source>
</evidence>
<accession>A0ABN0SSF8</accession>
<keyword evidence="4" id="KW-0805">Transcription regulation</keyword>
<organism evidence="9 10">
    <name type="scientific">Brevibacterium metallidurans</name>
    <dbReference type="NCBI Taxonomy" id="1482676"/>
    <lineage>
        <taxon>Bacteria</taxon>
        <taxon>Bacillati</taxon>
        <taxon>Actinomycetota</taxon>
        <taxon>Actinomycetes</taxon>
        <taxon>Micrococcales</taxon>
        <taxon>Brevibacteriaceae</taxon>
        <taxon>Brevibacterium</taxon>
    </lineage>
</organism>
<dbReference type="PANTHER" id="PTHR37461:SF1">
    <property type="entry name" value="ANTI-SIGMA-K FACTOR RSKA"/>
    <property type="match status" value="1"/>
</dbReference>
<evidence type="ECO:0000313" key="10">
    <source>
        <dbReference type="Proteomes" id="UP001498238"/>
    </source>
</evidence>
<keyword evidence="2 7" id="KW-0812">Transmembrane</keyword>
<keyword evidence="5 7" id="KW-0472">Membrane</keyword>
<proteinExistence type="predicted"/>
<dbReference type="InterPro" id="IPR027383">
    <property type="entry name" value="Znf_put"/>
</dbReference>
<gene>
    <name evidence="9" type="ORF">NCCP602_33320</name>
</gene>
<dbReference type="InterPro" id="IPR051474">
    <property type="entry name" value="Anti-sigma-K/W_factor"/>
</dbReference>
<dbReference type="Pfam" id="PF13490">
    <property type="entry name" value="zf-HC2"/>
    <property type="match status" value="1"/>
</dbReference>
<dbReference type="InterPro" id="IPR041916">
    <property type="entry name" value="Anti_sigma_zinc_sf"/>
</dbReference>
<evidence type="ECO:0000259" key="8">
    <source>
        <dbReference type="Pfam" id="PF13490"/>
    </source>
</evidence>
<keyword evidence="6" id="KW-0804">Transcription</keyword>
<dbReference type="RefSeq" id="WP_339393990.1">
    <property type="nucleotide sequence ID" value="NZ_BAAAAF010000024.1"/>
</dbReference>
<feature type="transmembrane region" description="Helical" evidence="7">
    <location>
        <begin position="93"/>
        <end position="113"/>
    </location>
</feature>
<name>A0ABN0SSF8_9MICO</name>
<feature type="domain" description="Putative zinc-finger" evidence="8">
    <location>
        <begin position="12"/>
        <end position="38"/>
    </location>
</feature>
<dbReference type="EMBL" id="BAAAAF010000024">
    <property type="protein sequence ID" value="GAA0037370.1"/>
    <property type="molecule type" value="Genomic_DNA"/>
</dbReference>
<keyword evidence="10" id="KW-1185">Reference proteome</keyword>
<evidence type="ECO:0000256" key="7">
    <source>
        <dbReference type="SAM" id="Phobius"/>
    </source>
</evidence>
<evidence type="ECO:0000256" key="6">
    <source>
        <dbReference type="ARBA" id="ARBA00023163"/>
    </source>
</evidence>
<sequence length="227" mass="24334">MTEHEEFEEWDGAYVLGALSPEDRRRFESHMEDCPRCRAAVAELAGLPGLLGRAAAPPEDFEAMDPVEDRADTTSLFEGTLRRVDAQRSRRRMAWTLTAAAAAVLLAIAIVLVPRIVATDPPDATVALDPAVSTAMTAGLELRSVAWGTKIRIDCDYPASPEWQGQTPPAYVLEITDSAGNTSQAATWNAVVGKEVTVDAATAVRLSDIVTIAVRTTGGTTVLEKDV</sequence>
<dbReference type="Proteomes" id="UP001498238">
    <property type="component" value="Unassembled WGS sequence"/>
</dbReference>
<keyword evidence="3 7" id="KW-1133">Transmembrane helix</keyword>
<evidence type="ECO:0000256" key="3">
    <source>
        <dbReference type="ARBA" id="ARBA00022989"/>
    </source>
</evidence>
<evidence type="ECO:0000256" key="1">
    <source>
        <dbReference type="ARBA" id="ARBA00004167"/>
    </source>
</evidence>
<evidence type="ECO:0000256" key="4">
    <source>
        <dbReference type="ARBA" id="ARBA00023015"/>
    </source>
</evidence>
<evidence type="ECO:0000256" key="5">
    <source>
        <dbReference type="ARBA" id="ARBA00023136"/>
    </source>
</evidence>